<name>A0AC61S9L4_9EURY</name>
<reference evidence="1" key="1">
    <citation type="submission" date="2018-09" db="EMBL/GenBank/DDBJ databases">
        <title>A genomic encyclopedia of anaerobic methanotrophic archaea.</title>
        <authorList>
            <person name="Skennerton C.T."/>
            <person name="Chadwick G.L."/>
            <person name="Laso-Perez R."/>
            <person name="Leu A.O."/>
            <person name="Speth D.R."/>
            <person name="Yu H."/>
            <person name="Morgan-Lang C."/>
            <person name="Hatzenpichler R."/>
            <person name="Goudeau D."/>
            <person name="Malmstrom R."/>
            <person name="Woyke T."/>
            <person name="Hallam S."/>
            <person name="Tyson G.W."/>
            <person name="Wegener G."/>
            <person name="Boetius A."/>
            <person name="Orphan V.J."/>
        </authorList>
    </citation>
    <scope>NUCLEOTIDE SEQUENCE</scope>
    <source>
        <strain evidence="1">CONS3730D10UFb2</strain>
    </source>
</reference>
<evidence type="ECO:0000313" key="1">
    <source>
        <dbReference type="EMBL" id="TKY91134.1"/>
    </source>
</evidence>
<organism evidence="1 2">
    <name type="scientific">Candidatus Methanomarinus sp</name>
    <dbReference type="NCBI Taxonomy" id="3386244"/>
    <lineage>
        <taxon>Archaea</taxon>
        <taxon>Methanobacteriati</taxon>
        <taxon>Methanobacteriota</taxon>
        <taxon>Stenosarchaea group</taxon>
        <taxon>Methanomicrobia</taxon>
        <taxon>Methanosarcinales</taxon>
        <taxon>ANME-2 cluster</taxon>
        <taxon>Candidatus Methanocomedenaceae</taxon>
        <taxon>Candidatus Methanomarinus</taxon>
    </lineage>
</organism>
<accession>A0AC61S9L4</accession>
<dbReference type="EMBL" id="QYBA01000255">
    <property type="protein sequence ID" value="TKY91134.1"/>
    <property type="molecule type" value="Genomic_DNA"/>
</dbReference>
<gene>
    <name evidence="1" type="ORF">C5S46_07435</name>
</gene>
<evidence type="ECO:0000313" key="2">
    <source>
        <dbReference type="Proteomes" id="UP000315423"/>
    </source>
</evidence>
<dbReference type="Proteomes" id="UP000315423">
    <property type="component" value="Unassembled WGS sequence"/>
</dbReference>
<proteinExistence type="predicted"/>
<sequence length="190" mass="21080">MIKVNDLRKKLTVIPERCSGCRVCELVCAIAHTGVNNPKKARIKIISLYPHPVIKMPIVCEQCKKPKCRDVCPTDAIVVNDGVVTILEDKCISCHACISACPTGAIFIHEDIDTPFKCDLCGGDPECARACPKKAILYIPEHTLGQSHRLKAALQYAHMQEVEYYEKGVKKKLRYAEIETGGTRGDNNEN</sequence>
<protein>
    <submittedName>
        <fullName evidence="1">4Fe-4S dicluster domain-containing protein</fullName>
    </submittedName>
</protein>
<comment type="caution">
    <text evidence="1">The sequence shown here is derived from an EMBL/GenBank/DDBJ whole genome shotgun (WGS) entry which is preliminary data.</text>
</comment>